<dbReference type="AlphaFoldDB" id="A0A1H9J6Q3"/>
<accession>A0A1H9J6Q3</accession>
<sequence>MLGLRRLLMLGLYLSDHTYYQLRGDDGRHPPLFYGYLCGHVRPRDHLPPEPLCPVSGCRQRGARITETFFRRLHCEACRTYLYYPQNALPKAGITCKHPRGHRPKPFAAGG</sequence>
<evidence type="ECO:0000313" key="1">
    <source>
        <dbReference type="EMBL" id="SEQ82295.1"/>
    </source>
</evidence>
<reference evidence="2" key="1">
    <citation type="submission" date="2016-10" db="EMBL/GenBank/DDBJ databases">
        <authorList>
            <person name="Varghese N."/>
            <person name="Submissions S."/>
        </authorList>
    </citation>
    <scope>NUCLEOTIDE SEQUENCE [LARGE SCALE GENOMIC DNA]</scope>
    <source>
        <strain evidence="2">CGMCC 4.3525</strain>
    </source>
</reference>
<proteinExistence type="predicted"/>
<name>A0A1H9J6Q3_9PSEU</name>
<protein>
    <submittedName>
        <fullName evidence="1">Uncharacterized protein</fullName>
    </submittedName>
</protein>
<dbReference type="Proteomes" id="UP000199352">
    <property type="component" value="Unassembled WGS sequence"/>
</dbReference>
<evidence type="ECO:0000313" key="2">
    <source>
        <dbReference type="Proteomes" id="UP000199352"/>
    </source>
</evidence>
<dbReference type="EMBL" id="FOFR01000005">
    <property type="protein sequence ID" value="SEQ82295.1"/>
    <property type="molecule type" value="Genomic_DNA"/>
</dbReference>
<gene>
    <name evidence="1" type="ORF">SAMN05216188_105229</name>
</gene>
<keyword evidence="2" id="KW-1185">Reference proteome</keyword>
<organism evidence="1 2">
    <name type="scientific">Lentzea xinjiangensis</name>
    <dbReference type="NCBI Taxonomy" id="402600"/>
    <lineage>
        <taxon>Bacteria</taxon>
        <taxon>Bacillati</taxon>
        <taxon>Actinomycetota</taxon>
        <taxon>Actinomycetes</taxon>
        <taxon>Pseudonocardiales</taxon>
        <taxon>Pseudonocardiaceae</taxon>
        <taxon>Lentzea</taxon>
    </lineage>
</organism>